<comment type="caution">
    <text evidence="2">The sequence shown here is derived from an EMBL/GenBank/DDBJ whole genome shotgun (WGS) entry which is preliminary data.</text>
</comment>
<sequence length="94" mass="10895">MSTAMEARSLFRALVREGRRFPNYNLREYIQRRAREGFRESSSVADPAVVKSLLQSGRQELEVVKRQSVVYQLFARKFKNVLELDMDVKQGGKA</sequence>
<evidence type="ECO:0000259" key="1">
    <source>
        <dbReference type="Pfam" id="PF05347"/>
    </source>
</evidence>
<dbReference type="PANTHER" id="PTHR47158">
    <property type="entry name" value="OS08G0239000 PROTEIN"/>
    <property type="match status" value="1"/>
</dbReference>
<dbReference type="Pfam" id="PF05347">
    <property type="entry name" value="Complex1_LYR"/>
    <property type="match status" value="1"/>
</dbReference>
<reference evidence="2 3" key="1">
    <citation type="journal article" date="2017" name="Mol. Biol. Evol.">
        <title>The 4-celled Tetrabaena socialis nuclear genome reveals the essential components for genetic control of cell number at the origin of multicellularity in the volvocine lineage.</title>
        <authorList>
            <person name="Featherston J."/>
            <person name="Arakaki Y."/>
            <person name="Hanschen E.R."/>
            <person name="Ferris P.J."/>
            <person name="Michod R.E."/>
            <person name="Olson B.J.S.C."/>
            <person name="Nozaki H."/>
            <person name="Durand P.M."/>
        </authorList>
    </citation>
    <scope>NUCLEOTIDE SEQUENCE [LARGE SCALE GENOMIC DNA]</scope>
    <source>
        <strain evidence="2 3">NIES-571</strain>
    </source>
</reference>
<dbReference type="PANTHER" id="PTHR47158:SF1">
    <property type="entry name" value="OS08G0239000 PROTEIN"/>
    <property type="match status" value="1"/>
</dbReference>
<accession>A0A2J8A4Z1</accession>
<name>A0A2J8A4Z1_9CHLO</name>
<dbReference type="InterPro" id="IPR008011">
    <property type="entry name" value="Complex1_LYR_dom"/>
</dbReference>
<organism evidence="2 3">
    <name type="scientific">Tetrabaena socialis</name>
    <dbReference type="NCBI Taxonomy" id="47790"/>
    <lineage>
        <taxon>Eukaryota</taxon>
        <taxon>Viridiplantae</taxon>
        <taxon>Chlorophyta</taxon>
        <taxon>core chlorophytes</taxon>
        <taxon>Chlorophyceae</taxon>
        <taxon>CS clade</taxon>
        <taxon>Chlamydomonadales</taxon>
        <taxon>Tetrabaenaceae</taxon>
        <taxon>Tetrabaena</taxon>
    </lineage>
</organism>
<evidence type="ECO:0000313" key="2">
    <source>
        <dbReference type="EMBL" id="PNH07589.1"/>
    </source>
</evidence>
<proteinExistence type="predicted"/>
<gene>
    <name evidence="2" type="ORF">TSOC_005938</name>
</gene>
<dbReference type="AlphaFoldDB" id="A0A2J8A4Z1"/>
<dbReference type="EMBL" id="PGGS01000172">
    <property type="protein sequence ID" value="PNH07589.1"/>
    <property type="molecule type" value="Genomic_DNA"/>
</dbReference>
<evidence type="ECO:0000313" key="3">
    <source>
        <dbReference type="Proteomes" id="UP000236333"/>
    </source>
</evidence>
<keyword evidence="3" id="KW-1185">Reference proteome</keyword>
<dbReference type="InterPro" id="IPR045297">
    <property type="entry name" value="Complex1_LYR_LYRM4"/>
</dbReference>
<protein>
    <submittedName>
        <fullName evidence="2">LYR motif-containing protein 4B</fullName>
    </submittedName>
</protein>
<dbReference type="CDD" id="cd20264">
    <property type="entry name" value="Complex1_LYR_LYRM4"/>
    <property type="match status" value="1"/>
</dbReference>
<feature type="domain" description="Complex 1 LYR protein" evidence="1">
    <location>
        <begin position="6"/>
        <end position="63"/>
    </location>
</feature>
<dbReference type="OrthoDB" id="275715at2759"/>
<dbReference type="GO" id="GO:0016226">
    <property type="term" value="P:iron-sulfur cluster assembly"/>
    <property type="evidence" value="ECO:0007669"/>
    <property type="project" value="InterPro"/>
</dbReference>
<dbReference type="Proteomes" id="UP000236333">
    <property type="component" value="Unassembled WGS sequence"/>
</dbReference>